<dbReference type="InterPro" id="IPR000210">
    <property type="entry name" value="BTB/POZ_dom"/>
</dbReference>
<protein>
    <submittedName>
        <fullName evidence="3">Uu.00g054340.m01.CDS01</fullName>
    </submittedName>
</protein>
<gene>
    <name evidence="3" type="ORF">KHLLAP_LOCUS12887</name>
</gene>
<dbReference type="SUPFAM" id="SSF54695">
    <property type="entry name" value="POZ domain"/>
    <property type="match status" value="1"/>
</dbReference>
<name>A0AAI8VXB3_9PEZI</name>
<evidence type="ECO:0000259" key="2">
    <source>
        <dbReference type="PROSITE" id="PS50097"/>
    </source>
</evidence>
<dbReference type="PROSITE" id="PS50097">
    <property type="entry name" value="BTB"/>
    <property type="match status" value="1"/>
</dbReference>
<dbReference type="InterPro" id="IPR011333">
    <property type="entry name" value="SKP1/BTB/POZ_sf"/>
</dbReference>
<reference evidence="3" key="1">
    <citation type="submission" date="2023-10" db="EMBL/GenBank/DDBJ databases">
        <authorList>
            <person name="Hackl T."/>
        </authorList>
    </citation>
    <scope>NUCLEOTIDE SEQUENCE</scope>
</reference>
<dbReference type="EMBL" id="CAUWAG010000019">
    <property type="protein sequence ID" value="CAJ2512419.1"/>
    <property type="molecule type" value="Genomic_DNA"/>
</dbReference>
<feature type="compositionally biased region" description="Low complexity" evidence="1">
    <location>
        <begin position="313"/>
        <end position="329"/>
    </location>
</feature>
<evidence type="ECO:0000313" key="4">
    <source>
        <dbReference type="Proteomes" id="UP001295740"/>
    </source>
</evidence>
<keyword evidence="4" id="KW-1185">Reference proteome</keyword>
<comment type="caution">
    <text evidence="3">The sequence shown here is derived from an EMBL/GenBank/DDBJ whole genome shotgun (WGS) entry which is preliminary data.</text>
</comment>
<evidence type="ECO:0000313" key="3">
    <source>
        <dbReference type="EMBL" id="CAJ2512419.1"/>
    </source>
</evidence>
<feature type="domain" description="BTB" evidence="2">
    <location>
        <begin position="14"/>
        <end position="77"/>
    </location>
</feature>
<feature type="region of interest" description="Disordered" evidence="1">
    <location>
        <begin position="309"/>
        <end position="335"/>
    </location>
</feature>
<dbReference type="PANTHER" id="PTHR47843">
    <property type="entry name" value="BTB DOMAIN-CONTAINING PROTEIN-RELATED"/>
    <property type="match status" value="1"/>
</dbReference>
<dbReference type="AlphaFoldDB" id="A0AAI8VXB3"/>
<accession>A0AAI8VXB3</accession>
<dbReference type="PANTHER" id="PTHR47843:SF2">
    <property type="entry name" value="BTB DOMAIN-CONTAINING PROTEIN"/>
    <property type="match status" value="1"/>
</dbReference>
<evidence type="ECO:0000256" key="1">
    <source>
        <dbReference type="SAM" id="MobiDB-lite"/>
    </source>
</evidence>
<proteinExistence type="predicted"/>
<dbReference type="Proteomes" id="UP001295740">
    <property type="component" value="Unassembled WGS sequence"/>
</dbReference>
<dbReference type="Gene3D" id="3.30.710.10">
    <property type="entry name" value="Potassium Channel Kv1.1, Chain A"/>
    <property type="match status" value="1"/>
</dbReference>
<organism evidence="3 4">
    <name type="scientific">Anthostomella pinea</name>
    <dbReference type="NCBI Taxonomy" id="933095"/>
    <lineage>
        <taxon>Eukaryota</taxon>
        <taxon>Fungi</taxon>
        <taxon>Dikarya</taxon>
        <taxon>Ascomycota</taxon>
        <taxon>Pezizomycotina</taxon>
        <taxon>Sordariomycetes</taxon>
        <taxon>Xylariomycetidae</taxon>
        <taxon>Xylariales</taxon>
        <taxon>Xylariaceae</taxon>
        <taxon>Anthostomella</taxon>
    </lineage>
</organism>
<sequence length="335" mass="38249">MDAKDFEFPRGPMTLISIELADKTVYKLHAELLKHHSIYFRRTLNTTWTEMVANGVELYDQRWASAFPILVEWIYSGGNMKATKSTNAIEETWNFCDTKSFDHEKPTWKESVNLWYLANFFGMPKLQNCVMDLMCKKLRGQAPECPPTQLARYVWMHREAGTPKLWEFVGDVMTNPRYLSSPDSAFQESGDMLEPSMALDLLKRQIRYRSKLYEIQRDSKILRADVHGYCGRPRGPNGAALDQNHFCECNLCMANKLAREVGYLITNEISASKYYVEIPNEDAEQQEPTTSYTPWLDDERVAQLTQGMAGLGHTSPSAHASPSAPGSRHSSVRTL</sequence>